<feature type="region of interest" description="Disordered" evidence="1">
    <location>
        <begin position="526"/>
        <end position="561"/>
    </location>
</feature>
<keyword evidence="2" id="KW-0472">Membrane</keyword>
<sequence>MSLPQRDEAVTVGSLRMRQTTQLVAQSRSSATQFASSPAALASPALHFALLEISARSLADVALGRRQAPPPVPRGPASRASLPGGRLASLFGLCLVLFFSDTLPVSQPPVFVLAAADATSPSSSPSDAASRNLDRSVSGTQSGGNDRAPPSPVGAHLLEALSAYRRAEKKNELSAADREALLSLLREIEDVKNNVKQSLSQDSRGSAQEEHASVSRKRDSDGPDTHLPSAPDSPARQGRVSTRDEVPGVSEERRRWEREQEKERERARGGRSSFPAALVFISICVASLLVFVIVRLETKAMVRGGKRHKERSRGNGSKAREKEMSDESEGSDACEGGASPRSTRHRREEAERYGAFTGPSSSHGAVRRRRGHHPTREEHDVHDPRARATGCTYTSSTRFQYPANHKVSDVEEEPSLAVNDSERERGTSPSACESQRARDLGDATCSHAQRRRDAAPKDNGPANTSRGAEDAQSPGAPSGDQEPLAAQVDSAFAASARPLRASAQESEKQQAYEDLCTRLFGRLAALVPEDRPGPKHGPASPAETRGDTSTQEGAWKGEAEKTEAGEILTSLERMLKDIEDDFSTNRAAHVTCMIRCCNTLLRLDGLTLLSRCRKEDSLREKAQKVIETVVPCIWSS</sequence>
<gene>
    <name evidence="4" type="ORF">BN1204_018050</name>
    <name evidence="3" type="ORF">NCLIV_018050</name>
</gene>
<feature type="compositionally biased region" description="Basic and acidic residues" evidence="1">
    <location>
        <begin position="374"/>
        <end position="386"/>
    </location>
</feature>
<dbReference type="OrthoDB" id="333963at2759"/>
<organism evidence="3 5">
    <name type="scientific">Neospora caninum (strain Liverpool)</name>
    <dbReference type="NCBI Taxonomy" id="572307"/>
    <lineage>
        <taxon>Eukaryota</taxon>
        <taxon>Sar</taxon>
        <taxon>Alveolata</taxon>
        <taxon>Apicomplexa</taxon>
        <taxon>Conoidasida</taxon>
        <taxon>Coccidia</taxon>
        <taxon>Eucoccidiorida</taxon>
        <taxon>Eimeriorina</taxon>
        <taxon>Sarcocystidae</taxon>
        <taxon>Neospora</taxon>
    </lineage>
</organism>
<evidence type="ECO:0008006" key="6">
    <source>
        <dbReference type="Google" id="ProtNLM"/>
    </source>
</evidence>
<evidence type="ECO:0000313" key="4">
    <source>
        <dbReference type="EMBL" id="CEL65976.1"/>
    </source>
</evidence>
<evidence type="ECO:0000256" key="2">
    <source>
        <dbReference type="SAM" id="Phobius"/>
    </source>
</evidence>
<keyword evidence="2" id="KW-1133">Transmembrane helix</keyword>
<accession>F0VE71</accession>
<feature type="compositionally biased region" description="Polar residues" evidence="1">
    <location>
        <begin position="135"/>
        <end position="144"/>
    </location>
</feature>
<reference evidence="5" key="3">
    <citation type="journal article" date="2012" name="PLoS Pathog.">
        <title>Comparative genomics of the apicomplexan parasites Toxoplasma gondii and Neospora caninum: Coccidia differing in host range and transmission strategy.</title>
        <authorList>
            <person name="Reid A.J."/>
            <person name="Vermont S.J."/>
            <person name="Cotton J.A."/>
            <person name="Harris D."/>
            <person name="Hill-Cawthorne G.A."/>
            <person name="Konen-Waisman S."/>
            <person name="Latham S.M."/>
            <person name="Mourier T."/>
            <person name="Norton R."/>
            <person name="Quail M.A."/>
            <person name="Sanders M."/>
            <person name="Shanmugam D."/>
            <person name="Sohal A."/>
            <person name="Wasmuth J.D."/>
            <person name="Brunk B."/>
            <person name="Grigg M.E."/>
            <person name="Howard J.C."/>
            <person name="Parkinson J."/>
            <person name="Roos D.S."/>
            <person name="Trees A.J."/>
            <person name="Berriman M."/>
            <person name="Pain A."/>
            <person name="Wastling J.M."/>
        </authorList>
    </citation>
    <scope>NUCLEOTIDE SEQUENCE [LARGE SCALE GENOMIC DNA]</scope>
    <source>
        <strain evidence="5">Liverpool</strain>
    </source>
</reference>
<feature type="region of interest" description="Disordered" evidence="1">
    <location>
        <begin position="118"/>
        <end position="153"/>
    </location>
</feature>
<dbReference type="EMBL" id="LN714480">
    <property type="protein sequence ID" value="CEL65976.1"/>
    <property type="molecule type" value="Genomic_DNA"/>
</dbReference>
<dbReference type="VEuPathDB" id="ToxoDB:NCLIV_018050"/>
<feature type="compositionally biased region" description="Low complexity" evidence="1">
    <location>
        <begin position="118"/>
        <end position="130"/>
    </location>
</feature>
<keyword evidence="5" id="KW-1185">Reference proteome</keyword>
<dbReference type="GeneID" id="13444803"/>
<proteinExistence type="predicted"/>
<reference evidence="4" key="4">
    <citation type="journal article" date="2015" name="PLoS ONE">
        <title>Comprehensive Evaluation of Toxoplasma gondii VEG and Neospora caninum LIV Genomes with Tachyzoite Stage Transcriptome and Proteome Defines Novel Transcript Features.</title>
        <authorList>
            <person name="Ramaprasad A."/>
            <person name="Mourier T."/>
            <person name="Naeem R."/>
            <person name="Malas T.B."/>
            <person name="Moussa E."/>
            <person name="Panigrahi A."/>
            <person name="Vermont S.J."/>
            <person name="Otto T.D."/>
            <person name="Wastling J."/>
            <person name="Pain A."/>
        </authorList>
    </citation>
    <scope>NUCLEOTIDE SEQUENCE</scope>
    <source>
        <strain evidence="4">Liverpool</strain>
    </source>
</reference>
<feature type="transmembrane region" description="Helical" evidence="2">
    <location>
        <begin position="274"/>
        <end position="294"/>
    </location>
</feature>
<evidence type="ECO:0000313" key="3">
    <source>
        <dbReference type="EMBL" id="CBZ52015.1"/>
    </source>
</evidence>
<keyword evidence="2" id="KW-0812">Transmembrane</keyword>
<feature type="compositionally biased region" description="Basic and acidic residues" evidence="1">
    <location>
        <begin position="241"/>
        <end position="268"/>
    </location>
</feature>
<dbReference type="RefSeq" id="XP_003882047.1">
    <property type="nucleotide sequence ID" value="XM_003881998.1"/>
</dbReference>
<feature type="region of interest" description="Disordered" evidence="1">
    <location>
        <begin position="196"/>
        <end position="271"/>
    </location>
</feature>
<reference evidence="3" key="1">
    <citation type="submission" date="2011-02" db="EMBL/GenBank/DDBJ databases">
        <authorList>
            <person name="Aslett M."/>
        </authorList>
    </citation>
    <scope>NUCLEOTIDE SEQUENCE</scope>
    <source>
        <strain evidence="3">Liverpool</strain>
    </source>
</reference>
<protein>
    <recommendedName>
        <fullName evidence="6">Transmembrane protein</fullName>
    </recommendedName>
</protein>
<evidence type="ECO:0000256" key="1">
    <source>
        <dbReference type="SAM" id="MobiDB-lite"/>
    </source>
</evidence>
<dbReference type="EMBL" id="FR823387">
    <property type="protein sequence ID" value="CBZ52015.1"/>
    <property type="molecule type" value="Genomic_DNA"/>
</dbReference>
<evidence type="ECO:0000313" key="5">
    <source>
        <dbReference type="Proteomes" id="UP000007494"/>
    </source>
</evidence>
<dbReference type="AlphaFoldDB" id="F0VE71"/>
<feature type="compositionally biased region" description="Polar residues" evidence="1">
    <location>
        <begin position="196"/>
        <end position="206"/>
    </location>
</feature>
<dbReference type="eggNOG" id="ENOG502QZK9">
    <property type="taxonomic scope" value="Eukaryota"/>
</dbReference>
<dbReference type="InParanoid" id="F0VE71"/>
<name>F0VE71_NEOCL</name>
<feature type="compositionally biased region" description="Basic and acidic residues" evidence="1">
    <location>
        <begin position="207"/>
        <end position="224"/>
    </location>
</feature>
<reference evidence="3" key="2">
    <citation type="submission" date="2011-03" db="EMBL/GenBank/DDBJ databases">
        <title>Comparative genomics and transcriptomics of Neospora caninum and Toxoplasma gondii.</title>
        <authorList>
            <person name="Reid A.J."/>
            <person name="Sohal A."/>
            <person name="Harris D."/>
            <person name="Quail M."/>
            <person name="Sanders M."/>
            <person name="Berriman M."/>
            <person name="Wastling J.M."/>
            <person name="Pain A."/>
        </authorList>
    </citation>
    <scope>NUCLEOTIDE SEQUENCE</scope>
    <source>
        <strain evidence="3">Liverpool</strain>
    </source>
</reference>
<dbReference type="Proteomes" id="UP000007494">
    <property type="component" value="Chromosome VI"/>
</dbReference>
<feature type="region of interest" description="Disordered" evidence="1">
    <location>
        <begin position="303"/>
        <end position="484"/>
    </location>
</feature>
<dbReference type="OMA" id="HVTCMIR"/>